<dbReference type="Pfam" id="PF07866">
    <property type="entry name" value="DUF1653"/>
    <property type="match status" value="1"/>
</dbReference>
<name>R4KAD6_CLOPA</name>
<organism evidence="2 3">
    <name type="scientific">Clostridium pasteurianum BC1</name>
    <dbReference type="NCBI Taxonomy" id="86416"/>
    <lineage>
        <taxon>Bacteria</taxon>
        <taxon>Bacillati</taxon>
        <taxon>Bacillota</taxon>
        <taxon>Clostridia</taxon>
        <taxon>Eubacteriales</taxon>
        <taxon>Clostridiaceae</taxon>
        <taxon>Clostridium</taxon>
    </lineage>
</organism>
<dbReference type="Proteomes" id="UP000013523">
    <property type="component" value="Chromosome"/>
</dbReference>
<protein>
    <recommendedName>
        <fullName evidence="1">DUF1653 domain-containing protein</fullName>
    </recommendedName>
</protein>
<dbReference type="Gene3D" id="2.30.30.320">
    <property type="entry name" value="DUF1653-like domain"/>
    <property type="match status" value="1"/>
</dbReference>
<dbReference type="InterPro" id="IPR023387">
    <property type="entry name" value="DUF1653-like_dom"/>
</dbReference>
<evidence type="ECO:0000313" key="3">
    <source>
        <dbReference type="Proteomes" id="UP000013523"/>
    </source>
</evidence>
<keyword evidence="3" id="KW-1185">Reference proteome</keyword>
<dbReference type="PATRIC" id="fig|86416.3.peg.2627"/>
<sequence>MYRYYRHFKGNWYVVRSIGRDTDTIKSKVAYQTLYSNTEKNIKEGDEFYRDYDEFIVETDKEKYPNAEQKYRFMNVEELKKQLGEERVKEMVNNELFGGR</sequence>
<dbReference type="eggNOG" id="COG4728">
    <property type="taxonomic scope" value="Bacteria"/>
</dbReference>
<dbReference type="InterPro" id="IPR037135">
    <property type="entry name" value="DUF1653-like_dom_sf"/>
</dbReference>
<evidence type="ECO:0000313" key="2">
    <source>
        <dbReference type="EMBL" id="AGK97494.1"/>
    </source>
</evidence>
<dbReference type="STRING" id="86416.Clopa_2638"/>
<accession>R4KAD6</accession>
<dbReference type="AlphaFoldDB" id="R4KAD6"/>
<dbReference type="EMBL" id="CP003261">
    <property type="protein sequence ID" value="AGK97494.1"/>
    <property type="molecule type" value="Genomic_DNA"/>
</dbReference>
<evidence type="ECO:0000259" key="1">
    <source>
        <dbReference type="Pfam" id="PF07866"/>
    </source>
</evidence>
<proteinExistence type="predicted"/>
<dbReference type="HOGENOM" id="CLU_097488_3_0_9"/>
<gene>
    <name evidence="2" type="ORF">Clopa_2638</name>
</gene>
<feature type="domain" description="DUF1653" evidence="1">
    <location>
        <begin position="4"/>
        <end position="74"/>
    </location>
</feature>
<dbReference type="KEGG" id="cpas:Clopa_2638"/>
<reference evidence="2 3" key="1">
    <citation type="submission" date="2012-01" db="EMBL/GenBank/DDBJ databases">
        <title>Complete sequence of chromosome of Clostridium pasteurianum BC1.</title>
        <authorList>
            <consortium name="US DOE Joint Genome Institute"/>
            <person name="Lucas S."/>
            <person name="Han J."/>
            <person name="Lapidus A."/>
            <person name="Cheng J.-F."/>
            <person name="Goodwin L."/>
            <person name="Pitluck S."/>
            <person name="Peters L."/>
            <person name="Mikhailova N."/>
            <person name="Teshima H."/>
            <person name="Detter J.C."/>
            <person name="Han C."/>
            <person name="Tapia R."/>
            <person name="Land M."/>
            <person name="Hauser L."/>
            <person name="Kyrpides N."/>
            <person name="Ivanova N."/>
            <person name="Pagani I."/>
            <person name="Dunn J."/>
            <person name="Taghavi S."/>
            <person name="Francis A."/>
            <person name="van der Lelie D."/>
            <person name="Woyke T."/>
        </authorList>
    </citation>
    <scope>NUCLEOTIDE SEQUENCE [LARGE SCALE GENOMIC DNA]</scope>
    <source>
        <strain evidence="2 3">BC1</strain>
    </source>
</reference>